<feature type="compositionally biased region" description="Low complexity" evidence="1">
    <location>
        <begin position="73"/>
        <end position="87"/>
    </location>
</feature>
<accession>A0A0R3T532</accession>
<dbReference type="WBParaSite" id="HNAJ_0000217001-mRNA-1">
    <property type="protein sequence ID" value="HNAJ_0000217001-mRNA-1"/>
    <property type="gene ID" value="HNAJ_0000217001"/>
</dbReference>
<dbReference type="OrthoDB" id="6263689at2759"/>
<protein>
    <submittedName>
        <fullName evidence="2 4">Uncharacterized protein</fullName>
    </submittedName>
</protein>
<evidence type="ECO:0000313" key="2">
    <source>
        <dbReference type="EMBL" id="VDN98030.1"/>
    </source>
</evidence>
<organism evidence="4">
    <name type="scientific">Rodentolepis nana</name>
    <name type="common">Dwarf tapeworm</name>
    <name type="synonym">Hymenolepis nana</name>
    <dbReference type="NCBI Taxonomy" id="102285"/>
    <lineage>
        <taxon>Eukaryota</taxon>
        <taxon>Metazoa</taxon>
        <taxon>Spiralia</taxon>
        <taxon>Lophotrochozoa</taxon>
        <taxon>Platyhelminthes</taxon>
        <taxon>Cestoda</taxon>
        <taxon>Eucestoda</taxon>
        <taxon>Cyclophyllidea</taxon>
        <taxon>Hymenolepididae</taxon>
        <taxon>Rodentolepis</taxon>
    </lineage>
</organism>
<evidence type="ECO:0000256" key="1">
    <source>
        <dbReference type="SAM" id="MobiDB-lite"/>
    </source>
</evidence>
<dbReference type="AlphaFoldDB" id="A0A0R3T532"/>
<evidence type="ECO:0000313" key="4">
    <source>
        <dbReference type="WBParaSite" id="HNAJ_0000217001-mRNA-1"/>
    </source>
</evidence>
<dbReference type="EMBL" id="UZAE01001005">
    <property type="protein sequence ID" value="VDN98030.1"/>
    <property type="molecule type" value="Genomic_DNA"/>
</dbReference>
<evidence type="ECO:0000313" key="3">
    <source>
        <dbReference type="Proteomes" id="UP000278807"/>
    </source>
</evidence>
<keyword evidence="3" id="KW-1185">Reference proteome</keyword>
<proteinExistence type="predicted"/>
<gene>
    <name evidence="2" type="ORF">HNAJ_LOCUS2171</name>
</gene>
<reference evidence="4" key="1">
    <citation type="submission" date="2017-02" db="UniProtKB">
        <authorList>
            <consortium name="WormBaseParasite"/>
        </authorList>
    </citation>
    <scope>IDENTIFICATION</scope>
</reference>
<name>A0A0R3T532_RODNA</name>
<reference evidence="2 3" key="2">
    <citation type="submission" date="2018-11" db="EMBL/GenBank/DDBJ databases">
        <authorList>
            <consortium name="Pathogen Informatics"/>
        </authorList>
    </citation>
    <scope>NUCLEOTIDE SEQUENCE [LARGE SCALE GENOMIC DNA]</scope>
</reference>
<feature type="region of interest" description="Disordered" evidence="1">
    <location>
        <begin position="68"/>
        <end position="92"/>
    </location>
</feature>
<dbReference type="Proteomes" id="UP000278807">
    <property type="component" value="Unassembled WGS sequence"/>
</dbReference>
<sequence length="236" mass="25275">MTRTFLSTEAVFVSNRVAARRLMSRSCYGAPGSGNTGGDVEDDEIDGPEIARLMRRFWPRDLNFFGGSGNTSGGSRSLRNSKSSLSSTANQPASLNLRGDGGIISLKCHLILKIAVHPIHLLFHSTLDGNKSAPDCFAGDFESPLELDWDHEPGAYAGPQRHSSFRGRGSVKSWYTSPFEDSLLDTTTSVAANGAVGASRSRNCRTLPFSTGKESALMTQSACFSGQMVDSGFADP</sequence>